<gene>
    <name evidence="1" type="ORF">TNIN_15051</name>
</gene>
<protein>
    <submittedName>
        <fullName evidence="1">Uncharacterized protein</fullName>
    </submittedName>
</protein>
<dbReference type="AlphaFoldDB" id="A0A8X7BZ97"/>
<accession>A0A8X7BZ97</accession>
<evidence type="ECO:0000313" key="1">
    <source>
        <dbReference type="EMBL" id="GFY48137.1"/>
    </source>
</evidence>
<proteinExistence type="predicted"/>
<comment type="caution">
    <text evidence="1">The sequence shown here is derived from an EMBL/GenBank/DDBJ whole genome shotgun (WGS) entry which is preliminary data.</text>
</comment>
<reference evidence="1" key="1">
    <citation type="submission" date="2020-08" db="EMBL/GenBank/DDBJ databases">
        <title>Multicomponent nature underlies the extraordinary mechanical properties of spider dragline silk.</title>
        <authorList>
            <person name="Kono N."/>
            <person name="Nakamura H."/>
            <person name="Mori M."/>
            <person name="Yoshida Y."/>
            <person name="Ohtoshi R."/>
            <person name="Malay A.D."/>
            <person name="Moran D.A.P."/>
            <person name="Tomita M."/>
            <person name="Numata K."/>
            <person name="Arakawa K."/>
        </authorList>
    </citation>
    <scope>NUCLEOTIDE SEQUENCE</scope>
</reference>
<dbReference type="Proteomes" id="UP000886998">
    <property type="component" value="Unassembled WGS sequence"/>
</dbReference>
<dbReference type="EMBL" id="BMAV01006321">
    <property type="protein sequence ID" value="GFY48137.1"/>
    <property type="molecule type" value="Genomic_DNA"/>
</dbReference>
<dbReference type="OrthoDB" id="10359195at2759"/>
<sequence length="131" mass="14179">MLTDLAAARQVSSSPSLAPDRYLPSAESVQTLGGRVALQIRYAFMSRIIRGDALLFDRRSSGCFTSLSQVVPLSLLKDPVIAVFSRLASMVVRGGVCTSENRFNSGSQFLVSFSKQDVPKLSGYGIINCEK</sequence>
<name>A0A8X7BZ97_9ARAC</name>
<organism evidence="1 2">
    <name type="scientific">Trichonephila inaurata madagascariensis</name>
    <dbReference type="NCBI Taxonomy" id="2747483"/>
    <lineage>
        <taxon>Eukaryota</taxon>
        <taxon>Metazoa</taxon>
        <taxon>Ecdysozoa</taxon>
        <taxon>Arthropoda</taxon>
        <taxon>Chelicerata</taxon>
        <taxon>Arachnida</taxon>
        <taxon>Araneae</taxon>
        <taxon>Araneomorphae</taxon>
        <taxon>Entelegynae</taxon>
        <taxon>Araneoidea</taxon>
        <taxon>Nephilidae</taxon>
        <taxon>Trichonephila</taxon>
        <taxon>Trichonephila inaurata</taxon>
    </lineage>
</organism>
<keyword evidence="2" id="KW-1185">Reference proteome</keyword>
<evidence type="ECO:0000313" key="2">
    <source>
        <dbReference type="Proteomes" id="UP000886998"/>
    </source>
</evidence>